<dbReference type="VEuPathDB" id="FungiDB:Z519_01360"/>
<evidence type="ECO:0000313" key="3">
    <source>
        <dbReference type="Proteomes" id="UP000053789"/>
    </source>
</evidence>
<dbReference type="EMBL" id="KN846981">
    <property type="protein sequence ID" value="KIW97776.1"/>
    <property type="molecule type" value="Genomic_DNA"/>
</dbReference>
<gene>
    <name evidence="2" type="ORF">Z519_01360</name>
</gene>
<feature type="compositionally biased region" description="Acidic residues" evidence="1">
    <location>
        <begin position="54"/>
        <end position="68"/>
    </location>
</feature>
<feature type="region of interest" description="Disordered" evidence="1">
    <location>
        <begin position="47"/>
        <end position="68"/>
    </location>
</feature>
<dbReference type="GeneID" id="27694288"/>
<keyword evidence="3" id="KW-1185">Reference proteome</keyword>
<dbReference type="AlphaFoldDB" id="A0A0D2F6E9"/>
<proteinExistence type="predicted"/>
<dbReference type="Proteomes" id="UP000053789">
    <property type="component" value="Unassembled WGS sequence"/>
</dbReference>
<evidence type="ECO:0000256" key="1">
    <source>
        <dbReference type="SAM" id="MobiDB-lite"/>
    </source>
</evidence>
<dbReference type="HOGENOM" id="CLU_2793780_0_0_1"/>
<dbReference type="RefSeq" id="XP_016624445.1">
    <property type="nucleotide sequence ID" value="XM_016759117.1"/>
</dbReference>
<protein>
    <submittedName>
        <fullName evidence="2">Uncharacterized protein</fullName>
    </submittedName>
</protein>
<name>A0A0D2F6E9_CLAB1</name>
<reference evidence="2" key="1">
    <citation type="submission" date="2015-01" db="EMBL/GenBank/DDBJ databases">
        <title>The Genome Sequence of Cladophialophora bantiana CBS 173.52.</title>
        <authorList>
            <consortium name="The Broad Institute Genomics Platform"/>
            <person name="Cuomo C."/>
            <person name="de Hoog S."/>
            <person name="Gorbushina A."/>
            <person name="Stielow B."/>
            <person name="Teixiera M."/>
            <person name="Abouelleil A."/>
            <person name="Chapman S.B."/>
            <person name="Priest M."/>
            <person name="Young S.K."/>
            <person name="Wortman J."/>
            <person name="Nusbaum C."/>
            <person name="Birren B."/>
        </authorList>
    </citation>
    <scope>NUCLEOTIDE SEQUENCE [LARGE SCALE GENOMIC DNA]</scope>
    <source>
        <strain evidence="2">CBS 173.52</strain>
    </source>
</reference>
<organism evidence="2 3">
    <name type="scientific">Cladophialophora bantiana (strain ATCC 10958 / CBS 173.52 / CDC B-1940 / NIH 8579)</name>
    <name type="common">Xylohypha bantiana</name>
    <dbReference type="NCBI Taxonomy" id="1442370"/>
    <lineage>
        <taxon>Eukaryota</taxon>
        <taxon>Fungi</taxon>
        <taxon>Dikarya</taxon>
        <taxon>Ascomycota</taxon>
        <taxon>Pezizomycotina</taxon>
        <taxon>Eurotiomycetes</taxon>
        <taxon>Chaetothyriomycetidae</taxon>
        <taxon>Chaetothyriales</taxon>
        <taxon>Herpotrichiellaceae</taxon>
        <taxon>Cladophialophora</taxon>
    </lineage>
</organism>
<evidence type="ECO:0000313" key="2">
    <source>
        <dbReference type="EMBL" id="KIW97776.1"/>
    </source>
</evidence>
<sequence>MTRVSVVHALPVSPNGNDVVEWSFPPGLESGITTLAAWCRVNQQQREHLSSSIEDSDEDLDEATDNGE</sequence>
<accession>A0A0D2F6E9</accession>